<evidence type="ECO:0000256" key="5">
    <source>
        <dbReference type="ARBA" id="ARBA00023295"/>
    </source>
</evidence>
<dbReference type="Pfam" id="PF13205">
    <property type="entry name" value="Big_5"/>
    <property type="match status" value="2"/>
</dbReference>
<evidence type="ECO:0000256" key="4">
    <source>
        <dbReference type="ARBA" id="ARBA00023180"/>
    </source>
</evidence>
<dbReference type="PROSITE" id="PS50292">
    <property type="entry name" value="PEROXIDASE_3"/>
    <property type="match status" value="1"/>
</dbReference>
<dbReference type="EMBL" id="FNPH01000003">
    <property type="protein sequence ID" value="SDY68853.1"/>
    <property type="molecule type" value="Genomic_DNA"/>
</dbReference>
<dbReference type="PANTHER" id="PTHR11475">
    <property type="entry name" value="OXIDASE/PEROXIDASE"/>
    <property type="match status" value="1"/>
</dbReference>
<keyword evidence="4" id="KW-0325">Glycoprotein</keyword>
<evidence type="ECO:0000256" key="3">
    <source>
        <dbReference type="ARBA" id="ARBA00022729"/>
    </source>
</evidence>
<dbReference type="InterPro" id="IPR013783">
    <property type="entry name" value="Ig-like_fold"/>
</dbReference>
<keyword evidence="10" id="KW-0560">Oxidoreductase</keyword>
<feature type="region of interest" description="Disordered" evidence="7">
    <location>
        <begin position="169"/>
        <end position="197"/>
    </location>
</feature>
<dbReference type="InterPro" id="IPR037120">
    <property type="entry name" value="Haem_peroxidase_sf_animal"/>
</dbReference>
<dbReference type="InterPro" id="IPR003961">
    <property type="entry name" value="FN3_dom"/>
</dbReference>
<dbReference type="Pfam" id="PF00353">
    <property type="entry name" value="HemolysinCabind"/>
    <property type="match status" value="5"/>
</dbReference>
<dbReference type="PROSITE" id="PS50853">
    <property type="entry name" value="FN3"/>
    <property type="match status" value="1"/>
</dbReference>
<dbReference type="InterPro" id="IPR018511">
    <property type="entry name" value="Hemolysin-typ_Ca-bd_CS"/>
</dbReference>
<evidence type="ECO:0000256" key="6">
    <source>
        <dbReference type="ARBA" id="ARBA00023326"/>
    </source>
</evidence>
<dbReference type="GO" id="GO:0006979">
    <property type="term" value="P:response to oxidative stress"/>
    <property type="evidence" value="ECO:0007669"/>
    <property type="project" value="InterPro"/>
</dbReference>
<dbReference type="SUPFAM" id="SSF49265">
    <property type="entry name" value="Fibronectin type III"/>
    <property type="match status" value="1"/>
</dbReference>
<dbReference type="InterPro" id="IPR014755">
    <property type="entry name" value="Cu-Rt/internalin_Ig-like"/>
</dbReference>
<keyword evidence="6" id="KW-0119">Carbohydrate metabolism</keyword>
<keyword evidence="5" id="KW-0326">Glycosidase</keyword>
<proteinExistence type="predicted"/>
<dbReference type="GO" id="GO:0020037">
    <property type="term" value="F:heme binding"/>
    <property type="evidence" value="ECO:0007669"/>
    <property type="project" value="InterPro"/>
</dbReference>
<dbReference type="GO" id="GO:0016798">
    <property type="term" value="F:hydrolase activity, acting on glycosyl bonds"/>
    <property type="evidence" value="ECO:0007669"/>
    <property type="project" value="UniProtKB-KW"/>
</dbReference>
<keyword evidence="5" id="KW-0378">Hydrolase</keyword>
<dbReference type="PRINTS" id="PR00313">
    <property type="entry name" value="CABNDNGRPT"/>
</dbReference>
<dbReference type="Gene3D" id="2.60.40.1220">
    <property type="match status" value="2"/>
</dbReference>
<evidence type="ECO:0000256" key="8">
    <source>
        <dbReference type="SAM" id="SignalP"/>
    </source>
</evidence>
<evidence type="ECO:0000256" key="1">
    <source>
        <dbReference type="ARBA" id="ARBA00004613"/>
    </source>
</evidence>
<dbReference type="InterPro" id="IPR010255">
    <property type="entry name" value="Haem_peroxidase_sf"/>
</dbReference>
<evidence type="ECO:0000313" key="10">
    <source>
        <dbReference type="EMBL" id="SDY68853.1"/>
    </source>
</evidence>
<dbReference type="InterPro" id="IPR036116">
    <property type="entry name" value="FN3_sf"/>
</dbReference>
<dbReference type="Pfam" id="PF03098">
    <property type="entry name" value="An_peroxidase"/>
    <property type="match status" value="2"/>
</dbReference>
<accession>A0A1H3LWZ9</accession>
<dbReference type="GO" id="GO:0005509">
    <property type="term" value="F:calcium ion binding"/>
    <property type="evidence" value="ECO:0007669"/>
    <property type="project" value="InterPro"/>
</dbReference>
<evidence type="ECO:0000313" key="11">
    <source>
        <dbReference type="Proteomes" id="UP000242415"/>
    </source>
</evidence>
<dbReference type="GO" id="GO:0000272">
    <property type="term" value="P:polysaccharide catabolic process"/>
    <property type="evidence" value="ECO:0007669"/>
    <property type="project" value="UniProtKB-KW"/>
</dbReference>
<sequence length="1657" mass="173759">MAVTLGLGLQSALPGSASAAPAGQGFTLNAGDIRFILKQIKIAEAHATREGPNGEPVPGQPLFGPGANQVASALLPYGLRTVDGTYNNGQPGQSGFGTTYEVFPRHAAPSFRDAESAIIPGMGSVNPNNPELTATTYKQKKGNVVDSQPRVISNLIVDQTAANPAAVAAAGKPPRTHNNTPSAVPCTTQPTGGTPGSPAGCTPAGETLFIPNITTDFGLSPPFNSWFTLFGQFFDHGIDLTAKGGGTVFVPLKADDPLIPGRDRVLGTADDLPPHLRFMVLTRAKNQPGPDGVLGDNPATPADESADDVQDASNLDSAWVDLSQTYTSHSSHQVFLREYTRNADGRTVATGKMLEGEQGGMPTWARVKWQARTFLGIQLADTDILNVPMVAADEYGRFLRGPNGNPQIVTASGLVEGNPAAPVAVPANAMRVNIAFLDDIAHHAKPASNLTPDADTAITPATGRQPAGTYDDEMLDAHFLAGDGRVNENIGLTAIHQVFHAEHNRLIGDITQLILSQNIDVDEWRSETGAGGWNGERLFQAARFVAEMEYQHIVFEEFARKVQPGINAFNPFTQSDTGINPQIRAEFAHAVYRFGHSMLTDTVARTNNDGSRNDIALLDAFLNPPSYYDDGEGGRLSPEAAAGSIAMGMTDQIGNELDEFVTEALRNNLLGLPLDLATLNITRARETGVPSLNNFRKQVHRATNDSGLQPYSSWIDFGLSIKHPESIINFMAAYGQHPTIRNAATAQAKREAARLIYENDPALNPGTPEDAYEFVHSIGPWENTGAGASRTGLDDVDLWVGGLAESTVFFGGLLGSTFNYVFERQLTDLQDGDRLYYLSRTAGLNLQSQLDGNSFAELVMRNTDAAALKADVFATADCEFELANLGTSGAIPNDPASECDETKLLIRMPDGTIRYRQNNSVDPPGLNAQSTFNGTSGNDRMWGGIDNDTFWGNEGNDRIEGNDGADSALGGDGDDIITDIAGDDFHKGGDGNDAIDGGPGLDILMGGNGKDFTNGGLNGNETFSGEGDDFAIAGDGPDTVWGGGGDDWLEGGNANDLLQGDSGAVFFDDLNDPGHDVMIGDSGEDDYDAEGGDDIMVAGPGIERNHGAFGFDWSTHARDPQAADSDLTIAIGAGPIQLADRYLLVEGLSGGAKDDILKGDDVIPSDPDTELNGGPGRNVLNAAGIARIAGLAALLPPGTQSWGEGNIIIGGAGSDVIHGRGANDIIDGDRWLNVRLSVRTNPADPATEIRSVNSLTEIAADVFAGRINPGNIVIVREILSNPNPGDVDTAVFAGVRADYDITFNGDSVTVAHVRNVPGADAGAPGGDGTDTLRNIEALRFADQVVPLRAPDAPTIGTATPGPRSATVTWTAPAEAGAAAITGYRIRVVNDADEQVGAIRTAPADATSAVVTGLTDTVRYRIQVAAVNAIGVSPYSAFSNPVVPQADVVAPTVTATSPANNGVRVAVGANITATFSEGVQAVTGTTFQLRETATGALVPAAVTYNAGSRVATLNPTANLKADTNYTVSLSNGITDLATPARNALAPVSWSFLTGPEPTLTSRTPAVGATNVSRVVNITAVFSENVTGVTGTSVRLQRVSDGAFITAAVRYDASTRTVTLDPTATLGARTQYRVVMTETIRDTAGNPILPTSWTFTTGA</sequence>
<dbReference type="Gene3D" id="1.10.640.10">
    <property type="entry name" value="Haem peroxidase domain superfamily, animal type"/>
    <property type="match status" value="1"/>
</dbReference>
<organism evidence="10 11">
    <name type="scientific">Micromonospora pattaloongensis</name>
    <dbReference type="NCBI Taxonomy" id="405436"/>
    <lineage>
        <taxon>Bacteria</taxon>
        <taxon>Bacillati</taxon>
        <taxon>Actinomycetota</taxon>
        <taxon>Actinomycetes</taxon>
        <taxon>Micromonosporales</taxon>
        <taxon>Micromonosporaceae</taxon>
        <taxon>Micromonospora</taxon>
    </lineage>
</organism>
<dbReference type="InterPro" id="IPR001343">
    <property type="entry name" value="Hemolysn_Ca-bd"/>
</dbReference>
<feature type="signal peptide" evidence="8">
    <location>
        <begin position="1"/>
        <end position="19"/>
    </location>
</feature>
<dbReference type="InterPro" id="IPR032812">
    <property type="entry name" value="SbsA_Ig"/>
</dbReference>
<keyword evidence="11" id="KW-1185">Reference proteome</keyword>
<dbReference type="GO" id="GO:0005576">
    <property type="term" value="C:extracellular region"/>
    <property type="evidence" value="ECO:0007669"/>
    <property type="project" value="UniProtKB-SubCell"/>
</dbReference>
<name>A0A1H3LWZ9_9ACTN</name>
<dbReference type="Pfam" id="PF00041">
    <property type="entry name" value="fn3"/>
    <property type="match status" value="1"/>
</dbReference>
<dbReference type="SMART" id="SM00060">
    <property type="entry name" value="FN3"/>
    <property type="match status" value="1"/>
</dbReference>
<comment type="subcellular location">
    <subcellularLocation>
        <location evidence="1">Secreted</location>
    </subcellularLocation>
</comment>
<dbReference type="SUPFAM" id="SSF48113">
    <property type="entry name" value="Heme-dependent peroxidases"/>
    <property type="match status" value="1"/>
</dbReference>
<dbReference type="InterPro" id="IPR011049">
    <property type="entry name" value="Serralysin-like_metalloprot_C"/>
</dbReference>
<reference evidence="11" key="1">
    <citation type="submission" date="2016-10" db="EMBL/GenBank/DDBJ databases">
        <authorList>
            <person name="Varghese N."/>
            <person name="Submissions S."/>
        </authorList>
    </citation>
    <scope>NUCLEOTIDE SEQUENCE [LARGE SCALE GENOMIC DNA]</scope>
    <source>
        <strain evidence="11">DSM 45245</strain>
    </source>
</reference>
<evidence type="ECO:0000259" key="9">
    <source>
        <dbReference type="PROSITE" id="PS50853"/>
    </source>
</evidence>
<dbReference type="SUPFAM" id="SSF51120">
    <property type="entry name" value="beta-Roll"/>
    <property type="match status" value="3"/>
</dbReference>
<dbReference type="Gene3D" id="2.60.40.10">
    <property type="entry name" value="Immunoglobulins"/>
    <property type="match status" value="1"/>
</dbReference>
<dbReference type="OrthoDB" id="7876310at2"/>
<feature type="chain" id="PRO_5017352785" evidence="8">
    <location>
        <begin position="20"/>
        <end position="1657"/>
    </location>
</feature>
<feature type="compositionally biased region" description="Low complexity" evidence="7">
    <location>
        <begin position="185"/>
        <end position="197"/>
    </location>
</feature>
<dbReference type="STRING" id="405436.SAMN05444365_103129"/>
<dbReference type="GO" id="GO:0004601">
    <property type="term" value="F:peroxidase activity"/>
    <property type="evidence" value="ECO:0007669"/>
    <property type="project" value="UniProtKB-KW"/>
</dbReference>
<keyword evidence="10" id="KW-0575">Peroxidase</keyword>
<keyword evidence="6" id="KW-0624">Polysaccharide degradation</keyword>
<evidence type="ECO:0000256" key="2">
    <source>
        <dbReference type="ARBA" id="ARBA00022525"/>
    </source>
</evidence>
<evidence type="ECO:0000256" key="7">
    <source>
        <dbReference type="SAM" id="MobiDB-lite"/>
    </source>
</evidence>
<keyword evidence="3 8" id="KW-0732">Signal</keyword>
<dbReference type="InterPro" id="IPR019791">
    <property type="entry name" value="Haem_peroxidase_animal"/>
</dbReference>
<dbReference type="CDD" id="cd09821">
    <property type="entry name" value="An_peroxidase_bacterial_2"/>
    <property type="match status" value="1"/>
</dbReference>
<dbReference type="Proteomes" id="UP000242415">
    <property type="component" value="Unassembled WGS sequence"/>
</dbReference>
<feature type="region of interest" description="Disordered" evidence="7">
    <location>
        <begin position="287"/>
        <end position="310"/>
    </location>
</feature>
<dbReference type="PROSITE" id="PS00330">
    <property type="entry name" value="HEMOLYSIN_CALCIUM"/>
    <property type="match status" value="1"/>
</dbReference>
<protein>
    <submittedName>
        <fullName evidence="10">Animal haem peroxidase</fullName>
    </submittedName>
</protein>
<gene>
    <name evidence="10" type="ORF">SAMN05444365_103129</name>
</gene>
<dbReference type="CDD" id="cd00063">
    <property type="entry name" value="FN3"/>
    <property type="match status" value="1"/>
</dbReference>
<keyword evidence="2" id="KW-0964">Secreted</keyword>
<feature type="domain" description="Fibronectin type-III" evidence="9">
    <location>
        <begin position="1349"/>
        <end position="1445"/>
    </location>
</feature>
<dbReference type="PANTHER" id="PTHR11475:SF4">
    <property type="entry name" value="CHORION PEROXIDASE"/>
    <property type="match status" value="1"/>
</dbReference>